<dbReference type="Gene3D" id="1.10.600.10">
    <property type="entry name" value="Farnesyl Diphosphate Synthase"/>
    <property type="match status" value="1"/>
</dbReference>
<comment type="pathway">
    <text evidence="3">Carotenoid biosynthesis; beta-carotene biosynthesis.</text>
</comment>
<dbReference type="GO" id="GO:0016765">
    <property type="term" value="F:transferase activity, transferring alkyl or aryl (other than methyl) groups"/>
    <property type="evidence" value="ECO:0007669"/>
    <property type="project" value="InterPro"/>
</dbReference>
<proteinExistence type="evidence at transcript level"/>
<dbReference type="SFLD" id="SFLDS00005">
    <property type="entry name" value="Isoprenoid_Synthase_Type_I"/>
    <property type="match status" value="1"/>
</dbReference>
<organism evidence="20">
    <name type="scientific">Rhopalosiphum padi</name>
    <name type="common">Bird cherry-oat aphid</name>
    <name type="synonym">Aphis padi</name>
    <dbReference type="NCBI Taxonomy" id="40932"/>
    <lineage>
        <taxon>Eukaryota</taxon>
        <taxon>Metazoa</taxon>
        <taxon>Ecdysozoa</taxon>
        <taxon>Arthropoda</taxon>
        <taxon>Hexapoda</taxon>
        <taxon>Insecta</taxon>
        <taxon>Pterygota</taxon>
        <taxon>Neoptera</taxon>
        <taxon>Paraneoptera</taxon>
        <taxon>Hemiptera</taxon>
        <taxon>Sternorrhyncha</taxon>
        <taxon>Aphidomorpha</taxon>
        <taxon>Aphidoidea</taxon>
        <taxon>Aphididae</taxon>
        <taxon>Aphidini</taxon>
        <taxon>Rhopalosiphum</taxon>
    </lineage>
</organism>
<dbReference type="EC" id="2.5.1.32" evidence="8"/>
<dbReference type="PANTHER" id="PTHR31480">
    <property type="entry name" value="BIFUNCTIONAL LYCOPENE CYCLASE/PHYTOENE SYNTHASE"/>
    <property type="match status" value="1"/>
</dbReference>
<comment type="catalytic activity">
    <reaction evidence="1">
        <text>2 (2E,6E,10E)-geranylgeranyl diphosphate = 15-cis-phytoene + 2 diphosphate</text>
        <dbReference type="Rhea" id="RHEA:34475"/>
        <dbReference type="ChEBI" id="CHEBI:27787"/>
        <dbReference type="ChEBI" id="CHEBI:33019"/>
        <dbReference type="ChEBI" id="CHEBI:58756"/>
        <dbReference type="EC" id="2.5.1.32"/>
    </reaction>
</comment>
<reference evidence="20" key="1">
    <citation type="submission" date="2024-06" db="EMBL/GenBank/DDBJ databases">
        <authorList>
            <person name="Liu M."/>
            <person name="Zhu B."/>
        </authorList>
    </citation>
    <scope>NUCLEOTIDE SEQUENCE</scope>
</reference>
<evidence type="ECO:0000256" key="8">
    <source>
        <dbReference type="ARBA" id="ARBA00012396"/>
    </source>
</evidence>
<name>A0AAU7P1H9_RHOPD</name>
<evidence type="ECO:0000256" key="10">
    <source>
        <dbReference type="ARBA" id="ARBA00022679"/>
    </source>
</evidence>
<evidence type="ECO:0000256" key="3">
    <source>
        <dbReference type="ARBA" id="ARBA00005089"/>
    </source>
</evidence>
<dbReference type="GeneID" id="132918253"/>
<comment type="similarity">
    <text evidence="6">In the C-terminal section; belongs to the phytoene/squalene synthase family.</text>
</comment>
<keyword evidence="12" id="KW-0125">Carotenoid biosynthesis</keyword>
<evidence type="ECO:0000256" key="16">
    <source>
        <dbReference type="ARBA" id="ARBA00023268"/>
    </source>
</evidence>
<feature type="transmembrane region" description="Helical" evidence="19">
    <location>
        <begin position="12"/>
        <end position="30"/>
    </location>
</feature>
<dbReference type="SUPFAM" id="SSF48576">
    <property type="entry name" value="Terpenoid synthases"/>
    <property type="match status" value="1"/>
</dbReference>
<dbReference type="InterPro" id="IPR019845">
    <property type="entry name" value="Squalene/phytoene_synthase_CS"/>
</dbReference>
<keyword evidence="11 19" id="KW-0812">Transmembrane</keyword>
<dbReference type="AlphaFoldDB" id="A0AAU7P1H9"/>
<evidence type="ECO:0000256" key="14">
    <source>
        <dbReference type="ARBA" id="ARBA00023136"/>
    </source>
</evidence>
<dbReference type="NCBIfam" id="TIGR03462">
    <property type="entry name" value="CarR_dom_SF"/>
    <property type="match status" value="1"/>
</dbReference>
<feature type="transmembrane region" description="Helical" evidence="19">
    <location>
        <begin position="78"/>
        <end position="96"/>
    </location>
</feature>
<evidence type="ECO:0000313" key="20">
    <source>
        <dbReference type="EMBL" id="XBS33990.1"/>
    </source>
</evidence>
<keyword evidence="16" id="KW-0511">Multifunctional enzyme</keyword>
<dbReference type="InterPro" id="IPR017825">
    <property type="entry name" value="Lycopene_cyclase_dom"/>
</dbReference>
<comment type="subcellular location">
    <subcellularLocation>
        <location evidence="2">Membrane</location>
        <topology evidence="2">Multi-pass membrane protein</topology>
    </subcellularLocation>
</comment>
<dbReference type="InterPro" id="IPR002060">
    <property type="entry name" value="Squ/phyt_synthse"/>
</dbReference>
<evidence type="ECO:0000256" key="6">
    <source>
        <dbReference type="ARBA" id="ARBA00008406"/>
    </source>
</evidence>
<feature type="transmembrane region" description="Helical" evidence="19">
    <location>
        <begin position="37"/>
        <end position="58"/>
    </location>
</feature>
<dbReference type="PROSITE" id="PS01045">
    <property type="entry name" value="SQUALEN_PHYTOEN_SYN_2"/>
    <property type="match status" value="1"/>
</dbReference>
<feature type="transmembrane region" description="Helical" evidence="19">
    <location>
        <begin position="171"/>
        <end position="191"/>
    </location>
</feature>
<keyword evidence="13 19" id="KW-1133">Transmembrane helix</keyword>
<dbReference type="SFLD" id="SFLDG01018">
    <property type="entry name" value="Squalene/Phytoene_Synthase_Lik"/>
    <property type="match status" value="1"/>
</dbReference>
<evidence type="ECO:0000256" key="15">
    <source>
        <dbReference type="ARBA" id="ARBA00023235"/>
    </source>
</evidence>
<evidence type="ECO:0000256" key="1">
    <source>
        <dbReference type="ARBA" id="ARBA00001805"/>
    </source>
</evidence>
<comment type="similarity">
    <text evidence="5">In the N-terminal section; belongs to the lycopene beta-cyclase family.</text>
</comment>
<sequence>MLSYMDIHRTYTLPAIGILTLITLPFINRWEMSKTAFITAVALLYTTPCYNYSIFNGARSYSPERVSAIVGNVPVEEHLSVVLQIALISLWALLCLRWRLPFLNFNHDERSYQLIRWIPILFLSVVMAVGFKIAVPEQKTFYLGSIMCWASPVIMLMWYGAGNYFVRNIKLSSVAIAIPTLYLLWVNRIALKENVWHLNKTTSLSVTVTNGLPLEEALFTFITTTMVVLAGNCYDKAYGMIVTFSLIFPHQFSLSWKFISQMYKAFETSEYSMPSIITEDLKRCIKVLDTSNIFGTSNYLFHIATRLDLIIIYAIGRITDNVIDDTSISNAEKRKLKLKLAYNFLKLQFADRKSDYDVKSKPHEVDIDWTQYESILTDDELSSFRALSRITFFLPRKPFEEILEGFDMDMSDTLYRNENDLLTYNKNVAGSFAALFIYVVIYRYNIDKYEFIEKDDFLIKKSYQIGNGLQFVNIARDIVIDSEKLGRCYIPTEFMDDEIEELRILCKEKNPRSLGNKKLQRYAKTLIKIADKHQFEAVDAIKCLPRELRPLILTSIEIYRGLIYCIQSCPSFPNKAKISKLHKSMIILKGLYIQSIKYVV</sequence>
<feature type="transmembrane region" description="Helical" evidence="19">
    <location>
        <begin position="141"/>
        <end position="159"/>
    </location>
</feature>
<evidence type="ECO:0000256" key="4">
    <source>
        <dbReference type="ARBA" id="ARBA00005172"/>
    </source>
</evidence>
<dbReference type="GO" id="GO:0045436">
    <property type="term" value="F:lycopene beta cyclase activity"/>
    <property type="evidence" value="ECO:0007669"/>
    <property type="project" value="UniProtKB-ARBA"/>
</dbReference>
<evidence type="ECO:0000256" key="7">
    <source>
        <dbReference type="ARBA" id="ARBA00012242"/>
    </source>
</evidence>
<evidence type="ECO:0000256" key="18">
    <source>
        <dbReference type="ARBA" id="ARBA00029335"/>
    </source>
</evidence>
<dbReference type="GO" id="GO:0016020">
    <property type="term" value="C:membrane"/>
    <property type="evidence" value="ECO:0007669"/>
    <property type="project" value="UniProtKB-SubCell"/>
</dbReference>
<comment type="catalytic activity">
    <reaction evidence="17">
        <text>gamma-carotene = all-trans-beta-carotene</text>
        <dbReference type="Rhea" id="RHEA:32239"/>
        <dbReference type="ChEBI" id="CHEBI:17579"/>
        <dbReference type="ChEBI" id="CHEBI:27740"/>
        <dbReference type="EC" id="5.5.1.19"/>
    </reaction>
</comment>
<evidence type="ECO:0000256" key="5">
    <source>
        <dbReference type="ARBA" id="ARBA00008247"/>
    </source>
</evidence>
<evidence type="ECO:0000256" key="12">
    <source>
        <dbReference type="ARBA" id="ARBA00022746"/>
    </source>
</evidence>
<evidence type="ECO:0000256" key="17">
    <source>
        <dbReference type="ARBA" id="ARBA00029313"/>
    </source>
</evidence>
<evidence type="ECO:0000256" key="2">
    <source>
        <dbReference type="ARBA" id="ARBA00004141"/>
    </source>
</evidence>
<accession>A0AAU7P1H9</accession>
<protein>
    <recommendedName>
        <fullName evidence="9">Bifunctional lycopene cyclase/phytoene synthase</fullName>
        <ecNumber evidence="8">2.5.1.32</ecNumber>
        <ecNumber evidence="7">5.5.1.19</ecNumber>
    </recommendedName>
</protein>
<dbReference type="GO" id="GO:0016117">
    <property type="term" value="P:carotenoid biosynthetic process"/>
    <property type="evidence" value="ECO:0007669"/>
    <property type="project" value="UniProtKB-KW"/>
</dbReference>
<keyword evidence="10" id="KW-0808">Transferase</keyword>
<dbReference type="EMBL" id="PP889925">
    <property type="protein sequence ID" value="XBS33990.1"/>
    <property type="molecule type" value="mRNA"/>
</dbReference>
<comment type="pathway">
    <text evidence="4">Carotenoid biosynthesis; phytoene biosynthesis; all-trans-phytoene from geranylgeranyl diphosphate: step 1/1.</text>
</comment>
<dbReference type="InterPro" id="IPR008949">
    <property type="entry name" value="Isoprenoid_synthase_dom_sf"/>
</dbReference>
<evidence type="ECO:0000256" key="19">
    <source>
        <dbReference type="SAM" id="Phobius"/>
    </source>
</evidence>
<comment type="catalytic activity">
    <reaction evidence="18">
        <text>all-trans-lycopene = gamma-carotene</text>
        <dbReference type="Rhea" id="RHEA:32219"/>
        <dbReference type="ChEBI" id="CHEBI:15948"/>
        <dbReference type="ChEBI" id="CHEBI:27740"/>
        <dbReference type="EC" id="5.5.1.19"/>
    </reaction>
</comment>
<dbReference type="Pfam" id="PF00494">
    <property type="entry name" value="SQS_PSY"/>
    <property type="match status" value="1"/>
</dbReference>
<dbReference type="EC" id="5.5.1.19" evidence="7"/>
<evidence type="ECO:0000256" key="13">
    <source>
        <dbReference type="ARBA" id="ARBA00022989"/>
    </source>
</evidence>
<dbReference type="GO" id="GO:0016872">
    <property type="term" value="F:intramolecular lyase activity"/>
    <property type="evidence" value="ECO:0007669"/>
    <property type="project" value="InterPro"/>
</dbReference>
<evidence type="ECO:0000256" key="11">
    <source>
        <dbReference type="ARBA" id="ARBA00022692"/>
    </source>
</evidence>
<evidence type="ECO:0000256" key="9">
    <source>
        <dbReference type="ARBA" id="ARBA00018909"/>
    </source>
</evidence>
<keyword evidence="15" id="KW-0413">Isomerase</keyword>
<dbReference type="RefSeq" id="XP_060835375.1">
    <property type="nucleotide sequence ID" value="XM_060979392.1"/>
</dbReference>
<keyword evidence="14 19" id="KW-0472">Membrane</keyword>
<feature type="transmembrane region" description="Helical" evidence="19">
    <location>
        <begin position="117"/>
        <end position="135"/>
    </location>
</feature>